<dbReference type="InterPro" id="IPR017896">
    <property type="entry name" value="4Fe4S_Fe-S-bd"/>
</dbReference>
<dbReference type="AlphaFoldDB" id="A0A1B2I8Y5"/>
<dbReference type="InterPro" id="IPR050572">
    <property type="entry name" value="Fe-S_Ferredoxin"/>
</dbReference>
<sequence length="311" mass="35769">MYDKAAKLFEVPDIALPFMDMFLRTEELHLLEMMEPRNYSPDELLTLLRNFTEDPDNFIKEAYSRGVFNKAEDEGKVFFRPANFYTRLAFFTQYEPEVWAKIPAPERKKIDEWYVAQYMEKAKPRLETALKGEGLIENAFFFTLDETLALIDSIKCEPYMVPCNCKSVALNCEKPRNVCVLFKRGLNSEWDRGHGRPLTKEEAKEIIRLADKSGLMHTSEENAAICNCCGDCCYPIRASKRIGTQGIWPKQRYRIIWDEKKCVGCGKCAKVCNFGAFKNEGRKITFDEKDCWGCTICSSNCPVGAITIVKI</sequence>
<feature type="domain" description="4Fe-4S ferredoxin-type" evidence="5">
    <location>
        <begin position="283"/>
        <end position="311"/>
    </location>
</feature>
<dbReference type="PROSITE" id="PS51379">
    <property type="entry name" value="4FE4S_FER_2"/>
    <property type="match status" value="2"/>
</dbReference>
<evidence type="ECO:0000313" key="7">
    <source>
        <dbReference type="Proteomes" id="UP000093044"/>
    </source>
</evidence>
<organism evidence="6 7">
    <name type="scientific">Cloacibacillus porcorum</name>
    <dbReference type="NCBI Taxonomy" id="1197717"/>
    <lineage>
        <taxon>Bacteria</taxon>
        <taxon>Thermotogati</taxon>
        <taxon>Synergistota</taxon>
        <taxon>Synergistia</taxon>
        <taxon>Synergistales</taxon>
        <taxon>Synergistaceae</taxon>
        <taxon>Cloacibacillus</taxon>
    </lineage>
</organism>
<dbReference type="GO" id="GO:0051539">
    <property type="term" value="F:4 iron, 4 sulfur cluster binding"/>
    <property type="evidence" value="ECO:0007669"/>
    <property type="project" value="UniProtKB-KW"/>
</dbReference>
<dbReference type="GO" id="GO:0046872">
    <property type="term" value="F:metal ion binding"/>
    <property type="evidence" value="ECO:0007669"/>
    <property type="project" value="UniProtKB-KW"/>
</dbReference>
<keyword evidence="7" id="KW-1185">Reference proteome</keyword>
<dbReference type="SUPFAM" id="SSF54862">
    <property type="entry name" value="4Fe-4S ferredoxins"/>
    <property type="match status" value="1"/>
</dbReference>
<evidence type="ECO:0000256" key="4">
    <source>
        <dbReference type="ARBA" id="ARBA00023014"/>
    </source>
</evidence>
<gene>
    <name evidence="6" type="ORF">BED41_15720</name>
</gene>
<dbReference type="EMBL" id="CP016757">
    <property type="protein sequence ID" value="ANZ46421.1"/>
    <property type="molecule type" value="Genomic_DNA"/>
</dbReference>
<keyword evidence="3" id="KW-0408">Iron</keyword>
<dbReference type="RefSeq" id="WP_066748520.1">
    <property type="nucleotide sequence ID" value="NZ_CP016757.1"/>
</dbReference>
<keyword evidence="2" id="KW-0479">Metal-binding</keyword>
<dbReference type="STRING" id="1197717.BED41_15720"/>
<dbReference type="PANTHER" id="PTHR43687:SF1">
    <property type="entry name" value="FERREDOXIN III"/>
    <property type="match status" value="1"/>
</dbReference>
<dbReference type="PROSITE" id="PS00198">
    <property type="entry name" value="4FE4S_FER_1"/>
    <property type="match status" value="1"/>
</dbReference>
<evidence type="ECO:0000256" key="2">
    <source>
        <dbReference type="ARBA" id="ARBA00022723"/>
    </source>
</evidence>
<evidence type="ECO:0000256" key="1">
    <source>
        <dbReference type="ARBA" id="ARBA00022485"/>
    </source>
</evidence>
<dbReference type="PANTHER" id="PTHR43687">
    <property type="entry name" value="ADENYLYLSULFATE REDUCTASE, BETA SUBUNIT"/>
    <property type="match status" value="1"/>
</dbReference>
<evidence type="ECO:0000313" key="6">
    <source>
        <dbReference type="EMBL" id="ANZ46421.1"/>
    </source>
</evidence>
<dbReference type="OrthoDB" id="5422255at2"/>
<feature type="domain" description="4Fe-4S ferredoxin-type" evidence="5">
    <location>
        <begin position="253"/>
        <end position="282"/>
    </location>
</feature>
<dbReference type="InterPro" id="IPR017900">
    <property type="entry name" value="4Fe4S_Fe_S_CS"/>
</dbReference>
<reference evidence="6" key="1">
    <citation type="submission" date="2016-08" db="EMBL/GenBank/DDBJ databases">
        <title>Complete genome of Cloacibacillus porcorum.</title>
        <authorList>
            <person name="Looft T."/>
            <person name="Bayles D.O."/>
            <person name="Alt D.P."/>
        </authorList>
    </citation>
    <scope>NUCLEOTIDE SEQUENCE [LARGE SCALE GENOMIC DNA]</scope>
    <source>
        <strain evidence="6">CL-84</strain>
    </source>
</reference>
<dbReference type="Gene3D" id="3.30.70.20">
    <property type="match status" value="1"/>
</dbReference>
<dbReference type="Pfam" id="PF14697">
    <property type="entry name" value="Fer4_21"/>
    <property type="match status" value="1"/>
</dbReference>
<protein>
    <submittedName>
        <fullName evidence="6">FeS-binding protein</fullName>
    </submittedName>
</protein>
<evidence type="ECO:0000256" key="3">
    <source>
        <dbReference type="ARBA" id="ARBA00023004"/>
    </source>
</evidence>
<dbReference type="KEGG" id="cpor:BED41_15720"/>
<accession>A0A1B2I8Y5</accession>
<proteinExistence type="predicted"/>
<keyword evidence="1" id="KW-0004">4Fe-4S</keyword>
<evidence type="ECO:0000259" key="5">
    <source>
        <dbReference type="PROSITE" id="PS51379"/>
    </source>
</evidence>
<dbReference type="Proteomes" id="UP000093044">
    <property type="component" value="Chromosome"/>
</dbReference>
<dbReference type="GeneID" id="83059295"/>
<name>A0A1B2I8Y5_9BACT</name>
<keyword evidence="4" id="KW-0411">Iron-sulfur</keyword>